<evidence type="ECO:0000313" key="7">
    <source>
        <dbReference type="EMBL" id="SJZ48420.1"/>
    </source>
</evidence>
<feature type="domain" description="RNA-binding S4" evidence="6">
    <location>
        <begin position="19"/>
        <end position="84"/>
    </location>
</feature>
<sequence length="319" mass="36403">MENFKEIINIKATEEDKGKRLDYFISEVLGEATRSYIQKLIDGENIEVVGKKKSKSGNKLKGNEEIVIRIPEDKELELEAENLPIDIVYEDKDMVVINKSHNMIVHPAQGFYTGTLVNAVLYHIKDLSTINGVIRPGIVHRLDKDTSGLIIVAKNDEAHLKLTEMFKDKTIEKRYICICKGIFGEKEGRIETLIGRDPKDRKRMTVVYENGKNAITNYKVVSEFNNFSLVEVRIETGRTHQIRVHMKYLNHPIVGDGVYGSTSDLASRQMLHSYYLKLNHPVTGKEMEIVGKVPNDFESLCKKLKLELNNVEKIGENNE</sequence>
<dbReference type="PANTHER" id="PTHR21600:SF44">
    <property type="entry name" value="RIBOSOMAL LARGE SUBUNIT PSEUDOURIDINE SYNTHASE D"/>
    <property type="match status" value="1"/>
</dbReference>
<dbReference type="GO" id="GO:0003723">
    <property type="term" value="F:RNA binding"/>
    <property type="evidence" value="ECO:0007669"/>
    <property type="project" value="UniProtKB-KW"/>
</dbReference>
<dbReference type="InterPro" id="IPR050188">
    <property type="entry name" value="RluA_PseudoU_synthase"/>
</dbReference>
<dbReference type="Gene3D" id="3.10.290.10">
    <property type="entry name" value="RNA-binding S4 domain"/>
    <property type="match status" value="1"/>
</dbReference>
<comment type="similarity">
    <text evidence="1 5">Belongs to the pseudouridine synthase RluA family.</text>
</comment>
<comment type="function">
    <text evidence="5">Responsible for synthesis of pseudouridine from uracil.</text>
</comment>
<organism evidence="7 8">
    <name type="scientific">Cetobacterium ceti</name>
    <dbReference type="NCBI Taxonomy" id="180163"/>
    <lineage>
        <taxon>Bacteria</taxon>
        <taxon>Fusobacteriati</taxon>
        <taxon>Fusobacteriota</taxon>
        <taxon>Fusobacteriia</taxon>
        <taxon>Fusobacteriales</taxon>
        <taxon>Fusobacteriaceae</taxon>
        <taxon>Cetobacterium</taxon>
    </lineage>
</organism>
<dbReference type="SMART" id="SM00363">
    <property type="entry name" value="S4"/>
    <property type="match status" value="1"/>
</dbReference>
<accession>A0A1T4L1K2</accession>
<evidence type="ECO:0000256" key="1">
    <source>
        <dbReference type="ARBA" id="ARBA00010876"/>
    </source>
</evidence>
<dbReference type="Gene3D" id="3.30.2350.10">
    <property type="entry name" value="Pseudouridine synthase"/>
    <property type="match status" value="1"/>
</dbReference>
<dbReference type="SUPFAM" id="SSF55120">
    <property type="entry name" value="Pseudouridine synthase"/>
    <property type="match status" value="1"/>
</dbReference>
<dbReference type="RefSeq" id="WP_078693242.1">
    <property type="nucleotide sequence ID" value="NZ_FUWX01000005.1"/>
</dbReference>
<feature type="active site" evidence="3">
    <location>
        <position position="143"/>
    </location>
</feature>
<reference evidence="7 8" key="1">
    <citation type="submission" date="2017-02" db="EMBL/GenBank/DDBJ databases">
        <authorList>
            <person name="Peterson S.W."/>
        </authorList>
    </citation>
    <scope>NUCLEOTIDE SEQUENCE [LARGE SCALE GENOMIC DNA]</scope>
    <source>
        <strain evidence="7 8">ATCC 700028</strain>
    </source>
</reference>
<dbReference type="InterPro" id="IPR020103">
    <property type="entry name" value="PsdUridine_synth_cat_dom_sf"/>
</dbReference>
<dbReference type="SUPFAM" id="SSF55174">
    <property type="entry name" value="Alpha-L RNA-binding motif"/>
    <property type="match status" value="1"/>
</dbReference>
<evidence type="ECO:0000313" key="8">
    <source>
        <dbReference type="Proteomes" id="UP000191153"/>
    </source>
</evidence>
<dbReference type="STRING" id="180163.SAMN02745174_00711"/>
<dbReference type="GO" id="GO:0000455">
    <property type="term" value="P:enzyme-directed rRNA pseudouridine synthesis"/>
    <property type="evidence" value="ECO:0007669"/>
    <property type="project" value="TreeGrafter"/>
</dbReference>
<evidence type="ECO:0000259" key="6">
    <source>
        <dbReference type="SMART" id="SM00363"/>
    </source>
</evidence>
<dbReference type="InterPro" id="IPR036986">
    <property type="entry name" value="S4_RNA-bd_sf"/>
</dbReference>
<dbReference type="Proteomes" id="UP000191153">
    <property type="component" value="Unassembled WGS sequence"/>
</dbReference>
<dbReference type="PROSITE" id="PS50889">
    <property type="entry name" value="S4"/>
    <property type="match status" value="1"/>
</dbReference>
<dbReference type="EC" id="5.4.99.-" evidence="5"/>
<keyword evidence="8" id="KW-1185">Reference proteome</keyword>
<keyword evidence="2 5" id="KW-0413">Isomerase</keyword>
<comment type="catalytic activity">
    <reaction evidence="5">
        <text>a uridine in RNA = a pseudouridine in RNA</text>
        <dbReference type="Rhea" id="RHEA:48348"/>
        <dbReference type="Rhea" id="RHEA-COMP:12068"/>
        <dbReference type="Rhea" id="RHEA-COMP:12069"/>
        <dbReference type="ChEBI" id="CHEBI:65314"/>
        <dbReference type="ChEBI" id="CHEBI:65315"/>
    </reaction>
</comment>
<dbReference type="OrthoDB" id="9807829at2"/>
<evidence type="ECO:0000256" key="5">
    <source>
        <dbReference type="RuleBase" id="RU362028"/>
    </source>
</evidence>
<dbReference type="InterPro" id="IPR002942">
    <property type="entry name" value="S4_RNA-bd"/>
</dbReference>
<dbReference type="InterPro" id="IPR006225">
    <property type="entry name" value="PsdUridine_synth_RluC/D"/>
</dbReference>
<dbReference type="AlphaFoldDB" id="A0A1T4L1K2"/>
<dbReference type="Pfam" id="PF00849">
    <property type="entry name" value="PseudoU_synth_2"/>
    <property type="match status" value="1"/>
</dbReference>
<dbReference type="EMBL" id="FUWX01000005">
    <property type="protein sequence ID" value="SJZ48420.1"/>
    <property type="molecule type" value="Genomic_DNA"/>
</dbReference>
<evidence type="ECO:0000256" key="2">
    <source>
        <dbReference type="ARBA" id="ARBA00023235"/>
    </source>
</evidence>
<keyword evidence="4" id="KW-0694">RNA-binding</keyword>
<evidence type="ECO:0000256" key="4">
    <source>
        <dbReference type="PROSITE-ProRule" id="PRU00182"/>
    </source>
</evidence>
<dbReference type="CDD" id="cd02869">
    <property type="entry name" value="PseudoU_synth_RluA_like"/>
    <property type="match status" value="1"/>
</dbReference>
<protein>
    <recommendedName>
        <fullName evidence="5">Pseudouridine synthase</fullName>
        <ecNumber evidence="5">5.4.99.-</ecNumber>
    </recommendedName>
</protein>
<dbReference type="GO" id="GO:0120159">
    <property type="term" value="F:rRNA pseudouridine synthase activity"/>
    <property type="evidence" value="ECO:0007669"/>
    <property type="project" value="UniProtKB-ARBA"/>
</dbReference>
<name>A0A1T4L1K2_9FUSO</name>
<dbReference type="InterPro" id="IPR006224">
    <property type="entry name" value="PsdUridine_synth_RluA-like_CS"/>
</dbReference>
<evidence type="ECO:0000256" key="3">
    <source>
        <dbReference type="PIRSR" id="PIRSR606225-1"/>
    </source>
</evidence>
<proteinExistence type="inferred from homology"/>
<dbReference type="PROSITE" id="PS01129">
    <property type="entry name" value="PSI_RLU"/>
    <property type="match status" value="1"/>
</dbReference>
<dbReference type="NCBIfam" id="TIGR00005">
    <property type="entry name" value="rluA_subfam"/>
    <property type="match status" value="1"/>
</dbReference>
<dbReference type="PANTHER" id="PTHR21600">
    <property type="entry name" value="MITOCHONDRIAL RNA PSEUDOURIDINE SYNTHASE"/>
    <property type="match status" value="1"/>
</dbReference>
<gene>
    <name evidence="7" type="ORF">SAMN02745174_00711</name>
</gene>
<dbReference type="InterPro" id="IPR006145">
    <property type="entry name" value="PsdUridine_synth_RsuA/RluA"/>
</dbReference>